<dbReference type="SUPFAM" id="SSF50156">
    <property type="entry name" value="PDZ domain-like"/>
    <property type="match status" value="1"/>
</dbReference>
<evidence type="ECO:0000256" key="2">
    <source>
        <dbReference type="ARBA" id="ARBA00022490"/>
    </source>
</evidence>
<dbReference type="SMART" id="SM00228">
    <property type="entry name" value="PDZ"/>
    <property type="match status" value="1"/>
</dbReference>
<reference evidence="7" key="2">
    <citation type="submission" date="2025-08" db="UniProtKB">
        <authorList>
            <consortium name="Ensembl"/>
        </authorList>
    </citation>
    <scope>IDENTIFICATION</scope>
</reference>
<feature type="compositionally biased region" description="Low complexity" evidence="5">
    <location>
        <begin position="943"/>
        <end position="992"/>
    </location>
</feature>
<dbReference type="GeneTree" id="ENSGT00950000183054"/>
<feature type="compositionally biased region" description="Polar residues" evidence="5">
    <location>
        <begin position="867"/>
        <end position="896"/>
    </location>
</feature>
<dbReference type="Gene3D" id="2.30.42.10">
    <property type="match status" value="1"/>
</dbReference>
<evidence type="ECO:0000256" key="3">
    <source>
        <dbReference type="ARBA" id="ARBA00022553"/>
    </source>
</evidence>
<comment type="subcellular location">
    <subcellularLocation>
        <location evidence="1">Cytoplasm</location>
    </subcellularLocation>
</comment>
<accession>A0A8C7UVL9</accession>
<dbReference type="GO" id="GO:0003779">
    <property type="term" value="F:actin binding"/>
    <property type="evidence" value="ECO:0007669"/>
    <property type="project" value="TreeGrafter"/>
</dbReference>
<feature type="compositionally biased region" description="Low complexity" evidence="5">
    <location>
        <begin position="1039"/>
        <end position="1057"/>
    </location>
</feature>
<feature type="compositionally biased region" description="Low complexity" evidence="5">
    <location>
        <begin position="1239"/>
        <end position="1251"/>
    </location>
</feature>
<feature type="compositionally biased region" description="Pro residues" evidence="5">
    <location>
        <begin position="1099"/>
        <end position="1109"/>
    </location>
</feature>
<feature type="region of interest" description="Disordered" evidence="5">
    <location>
        <begin position="1622"/>
        <end position="1735"/>
    </location>
</feature>
<sequence length="1735" mass="190433">MGTGDYICVTVHGGAPWGFSLREGEGDAYRRLQVYQVEEGGHASLAGICEGDEVVSLNGEPCGELSLPKANALIDASVDCLQLLVKRWHTLSPEDFHSETYFGTRESSGEALESTTLHILSPGRSQPTRELYIADSQDEAYYGETESDTETPGGIHLVRTQLCVPAPEECQFPRGGGDKGREGPQGGSFSPGAMVKLQLSLAEHSLEDPVCTSLGSALGIEGEIQAREALKNEALLHTTTHSLYVPCPAREPLSQHGVVLSSPSLLGQVEVTLQHPAAGRGSPRLVEGVVVYGASGSVGEAPGEEGGGKSQGAPASFTVSFGIPTEGAEPAAERDSDSEKDLEKPNKHRAKHARLRRSESLSDKQVKEAKSKCKRIAILLNAEAPNPNNKGVLMFKRHRQRAKKYTLVSYGTGESEPEYEVDDSDEEDARAIKFTLVATTSGSELEEDFITNAQGGGRVLTFDWDTGLLEIERKLNSGEEMEQLPNTTGKGATMFAQRRQRMDEIVGEHEEMRRQGIPVEGVQEVEKHAAYKQMEERSYMQATTERQAYMDFSVHQKQQQQYQKYQEQQYYEQQQQQQQQQQYEQQQYQQQQQQQYEQQQYQQQQQYNQQQHHQQQEYQQQHIQQYSSNMNGMANHQTNEMQSSMSNQTAQPFSLQNQMPALFSPPVSGSNQEMMGQGEQIASRDERISTPAIKSGILQDTRNRFKGKPMFNFKQAPKVSPNPELLNLLNRSDKKLDSESCTEEDYLSLGAEACNFLQSPRVKHKTPPPVAPKPIINPNSPPWSPQPELANQELPLHAENSVPAPAAALETESAPELAPEPSPPLAPQEAPVPAKPPSPAKHTWSPPGSQAQQQQPQQVPAWGGNGPSPTQPHSQPEPQVSSWAPALTQASQQPLVSTWPPAEMKHQAPAPSKSPPQLPWVTPQPPPPQPQPPMNSWAIAPAQSQLQWVQPQEQQQPQAPWAQPQEQAQQQPQAPWAKQPQPQSPEQVWPQAQPQPPWVSSPQPPMNAWTPPQSHTQPQQPPWAQQAQPQHPAQPQPPMNAWAPAPAQAQVQPPWAQLSQEQEQPPMNAWAPDQNQARSQPPWVQPPSTQSPPQQNWQQPPPQQAPLQPPMNAWAPAQAQPQTHTSTWAPQPQQAPVNTQTRMHRVCQPSPKPWNAPQSAPCSTPPPPPQRINSYTLGERSSSPVINPMASVLAPVGGMGSALSMPAVRGKGADLFAKRQSRMEKYVVDSDTVLAATAQAAQQAQAATAQANKARPTSPSPSVPHPWKYSPNCRAPPTSNYNPIQSPSYPPGAIKQPPPSSPAVKAKKGKGKPACKPLAVIDVMKHQPYQLNASLFTYGPAVEAAEAAKAAAPKPAPVPPNQNQPIRYEQAAPVQPAGQMNAPYSQQPQQLYGITPQPPMHDSPYHPASPNAYQPSNNPYQQVPAGPYQHPYNPPYKQAPPAPYQPQQQAQNPSYQQTPQGPYQPAHSPPYQAAPQAPYQPLPPSTYVVPSFPIAAKSESISGGSTAPKPRFMAKKSSAQAFGRSYSLSPPTARAPSLGLRSSSGSPSLSYKPRASSAPASQGRQMSWLDKSYKPPSPWEAAARHPMGLVDEAFTFQNLQQAIAFNVCLAAQRKLLPEPPAEWKSRVSYDPPRMTEGWNPNQRWNQRQSQTQSQGQSQSYSRVMPPFLSPTKSTASAPAGPAGYRSLPRQLQPQRSLTEANIEHSGAGYGNGRPLRGQQQPSYRSVYHTDWSWRR</sequence>
<feature type="compositionally biased region" description="Polar residues" evidence="5">
    <location>
        <begin position="1171"/>
        <end position="1183"/>
    </location>
</feature>
<evidence type="ECO:0000256" key="1">
    <source>
        <dbReference type="ARBA" id="ARBA00004496"/>
    </source>
</evidence>
<feature type="compositionally biased region" description="Pro residues" evidence="5">
    <location>
        <begin position="912"/>
        <end position="933"/>
    </location>
</feature>
<feature type="compositionally biased region" description="Low complexity" evidence="5">
    <location>
        <begin position="1642"/>
        <end position="1662"/>
    </location>
</feature>
<comment type="similarity">
    <text evidence="4">Belongs to the synaptopodin family.</text>
</comment>
<feature type="compositionally biased region" description="Low complexity" evidence="5">
    <location>
        <begin position="803"/>
        <end position="817"/>
    </location>
</feature>
<feature type="compositionally biased region" description="Pro residues" evidence="5">
    <location>
        <begin position="993"/>
        <end position="1005"/>
    </location>
</feature>
<feature type="compositionally biased region" description="Low complexity" evidence="5">
    <location>
        <begin position="1445"/>
        <end position="1477"/>
    </location>
</feature>
<dbReference type="InterPro" id="IPR001478">
    <property type="entry name" value="PDZ"/>
</dbReference>
<dbReference type="Pfam" id="PF00595">
    <property type="entry name" value="PDZ"/>
    <property type="match status" value="1"/>
</dbReference>
<feature type="region of interest" description="Disordered" evidence="5">
    <location>
        <begin position="300"/>
        <end position="366"/>
    </location>
</feature>
<dbReference type="InterPro" id="IPR036034">
    <property type="entry name" value="PDZ_sf"/>
</dbReference>
<feature type="compositionally biased region" description="Low complexity" evidence="5">
    <location>
        <begin position="844"/>
        <end position="862"/>
    </location>
</feature>
<feature type="region of interest" description="Disordered" evidence="5">
    <location>
        <begin position="1239"/>
        <end position="1312"/>
    </location>
</feature>
<feature type="region of interest" description="Disordered" evidence="5">
    <location>
        <begin position="172"/>
        <end position="192"/>
    </location>
</feature>
<feature type="region of interest" description="Disordered" evidence="5">
    <location>
        <begin position="760"/>
        <end position="1183"/>
    </location>
</feature>
<name>A0A8C7UVL9_ONCMY</name>
<keyword evidence="2" id="KW-0963">Cytoplasm</keyword>
<organism evidence="7 8">
    <name type="scientific">Oncorhynchus mykiss</name>
    <name type="common">Rainbow trout</name>
    <name type="synonym">Salmo gairdneri</name>
    <dbReference type="NCBI Taxonomy" id="8022"/>
    <lineage>
        <taxon>Eukaryota</taxon>
        <taxon>Metazoa</taxon>
        <taxon>Chordata</taxon>
        <taxon>Craniata</taxon>
        <taxon>Vertebrata</taxon>
        <taxon>Euteleostomi</taxon>
        <taxon>Actinopterygii</taxon>
        <taxon>Neopterygii</taxon>
        <taxon>Teleostei</taxon>
        <taxon>Protacanthopterygii</taxon>
        <taxon>Salmoniformes</taxon>
        <taxon>Salmonidae</taxon>
        <taxon>Salmoninae</taxon>
        <taxon>Oncorhynchus</taxon>
    </lineage>
</organism>
<proteinExistence type="inferred from homology"/>
<dbReference type="GO" id="GO:0032233">
    <property type="term" value="P:positive regulation of actin filament bundle assembly"/>
    <property type="evidence" value="ECO:0007669"/>
    <property type="project" value="TreeGrafter"/>
</dbReference>
<feature type="region of interest" description="Disordered" evidence="5">
    <location>
        <begin position="1389"/>
        <end position="1479"/>
    </location>
</feature>
<dbReference type="GO" id="GO:0005634">
    <property type="term" value="C:nucleus"/>
    <property type="evidence" value="ECO:0007669"/>
    <property type="project" value="TreeGrafter"/>
</dbReference>
<protein>
    <submittedName>
        <fullName evidence="7">Synaptopodin 2</fullName>
    </submittedName>
</protein>
<dbReference type="Ensembl" id="ENSOMYT00000109748.2">
    <property type="protein sequence ID" value="ENSOMYP00000101175.2"/>
    <property type="gene ID" value="ENSOMYG00000045708.2"/>
</dbReference>
<evidence type="ECO:0000313" key="8">
    <source>
        <dbReference type="Proteomes" id="UP000694395"/>
    </source>
</evidence>
<feature type="compositionally biased region" description="Polar residues" evidence="5">
    <location>
        <begin position="1119"/>
        <end position="1141"/>
    </location>
</feature>
<dbReference type="PROSITE" id="PS50106">
    <property type="entry name" value="PDZ"/>
    <property type="match status" value="1"/>
</dbReference>
<feature type="compositionally biased region" description="Basic and acidic residues" evidence="5">
    <location>
        <begin position="331"/>
        <end position="345"/>
    </location>
</feature>
<dbReference type="GO" id="GO:0030018">
    <property type="term" value="C:Z disc"/>
    <property type="evidence" value="ECO:0007669"/>
    <property type="project" value="TreeGrafter"/>
</dbReference>
<evidence type="ECO:0000259" key="6">
    <source>
        <dbReference type="PROSITE" id="PS50106"/>
    </source>
</evidence>
<dbReference type="PANTHER" id="PTHR24217:SF9">
    <property type="entry name" value="SYNAPTOPODIN-2"/>
    <property type="match status" value="1"/>
</dbReference>
<feature type="compositionally biased region" description="Polar residues" evidence="5">
    <location>
        <begin position="1277"/>
        <end position="1287"/>
    </location>
</feature>
<evidence type="ECO:0000313" key="7">
    <source>
        <dbReference type="Ensembl" id="ENSOMYP00000101175.2"/>
    </source>
</evidence>
<gene>
    <name evidence="7" type="primary">SYNPO2</name>
</gene>
<evidence type="ECO:0000256" key="4">
    <source>
        <dbReference type="ARBA" id="ARBA00038161"/>
    </source>
</evidence>
<feature type="compositionally biased region" description="Basic and acidic residues" evidence="5">
    <location>
        <begin position="356"/>
        <end position="366"/>
    </location>
</feature>
<feature type="compositionally biased region" description="Low complexity" evidence="5">
    <location>
        <begin position="1080"/>
        <end position="1098"/>
    </location>
</feature>
<reference evidence="7" key="1">
    <citation type="submission" date="2020-07" db="EMBL/GenBank/DDBJ databases">
        <title>A long reads based de novo assembly of the rainbow trout Arlee double haploid line genome.</title>
        <authorList>
            <person name="Gao G."/>
            <person name="Palti Y."/>
        </authorList>
    </citation>
    <scope>NUCLEOTIDE SEQUENCE [LARGE SCALE GENOMIC DNA]</scope>
</reference>
<feature type="compositionally biased region" description="Basic residues" evidence="5">
    <location>
        <begin position="346"/>
        <end position="355"/>
    </location>
</feature>
<feature type="compositionally biased region" description="Low complexity" evidence="5">
    <location>
        <begin position="1010"/>
        <end position="1031"/>
    </location>
</feature>
<dbReference type="PANTHER" id="PTHR24217">
    <property type="entry name" value="PUTATIVE-RELATED"/>
    <property type="match status" value="1"/>
</dbReference>
<dbReference type="Proteomes" id="UP000694395">
    <property type="component" value="Chromosome 21"/>
</dbReference>
<feature type="compositionally biased region" description="Pro residues" evidence="5">
    <location>
        <begin position="1432"/>
        <end position="1444"/>
    </location>
</feature>
<feature type="region of interest" description="Disordered" evidence="5">
    <location>
        <begin position="1523"/>
        <end position="1573"/>
    </location>
</feature>
<evidence type="ECO:0000256" key="5">
    <source>
        <dbReference type="SAM" id="MobiDB-lite"/>
    </source>
</evidence>
<dbReference type="InterPro" id="IPR051976">
    <property type="entry name" value="Synaptopodin_domain"/>
</dbReference>
<feature type="domain" description="PDZ" evidence="6">
    <location>
        <begin position="6"/>
        <end position="89"/>
    </location>
</feature>
<keyword evidence="8" id="KW-1185">Reference proteome</keyword>
<dbReference type="GO" id="GO:0015629">
    <property type="term" value="C:actin cytoskeleton"/>
    <property type="evidence" value="ECO:0007669"/>
    <property type="project" value="TreeGrafter"/>
</dbReference>
<feature type="compositionally biased region" description="Polar residues" evidence="5">
    <location>
        <begin position="1689"/>
        <end position="1699"/>
    </location>
</feature>
<reference evidence="7" key="3">
    <citation type="submission" date="2025-09" db="UniProtKB">
        <authorList>
            <consortium name="Ensembl"/>
        </authorList>
    </citation>
    <scope>IDENTIFICATION</scope>
</reference>
<keyword evidence="3" id="KW-0597">Phosphoprotein</keyword>
<feature type="compositionally biased region" description="Low complexity" evidence="5">
    <location>
        <begin position="1534"/>
        <end position="1550"/>
    </location>
</feature>
<feature type="compositionally biased region" description="Polar residues" evidence="5">
    <location>
        <begin position="1411"/>
        <end position="1421"/>
    </location>
</feature>